<dbReference type="RefSeq" id="WP_320297230.1">
    <property type="nucleotide sequence ID" value="NZ_JAVIIU010000009.1"/>
</dbReference>
<feature type="chain" id="PRO_5047219861" evidence="2">
    <location>
        <begin position="22"/>
        <end position="87"/>
    </location>
</feature>
<organism evidence="3 4">
    <name type="scientific">Mesorhizobium humile</name>
    <dbReference type="NCBI Taxonomy" id="3072313"/>
    <lineage>
        <taxon>Bacteria</taxon>
        <taxon>Pseudomonadati</taxon>
        <taxon>Pseudomonadota</taxon>
        <taxon>Alphaproteobacteria</taxon>
        <taxon>Hyphomicrobiales</taxon>
        <taxon>Phyllobacteriaceae</taxon>
        <taxon>Mesorhizobium</taxon>
    </lineage>
</organism>
<feature type="region of interest" description="Disordered" evidence="1">
    <location>
        <begin position="49"/>
        <end position="87"/>
    </location>
</feature>
<protein>
    <submittedName>
        <fullName evidence="3">Uncharacterized protein</fullName>
    </submittedName>
</protein>
<proteinExistence type="predicted"/>
<dbReference type="EMBL" id="JAVIIV010000007">
    <property type="protein sequence ID" value="MDX8486065.1"/>
    <property type="molecule type" value="Genomic_DNA"/>
</dbReference>
<evidence type="ECO:0000313" key="3">
    <source>
        <dbReference type="EMBL" id="MDX8486065.1"/>
    </source>
</evidence>
<keyword evidence="2" id="KW-0732">Signal</keyword>
<comment type="caution">
    <text evidence="3">The sequence shown here is derived from an EMBL/GenBank/DDBJ whole genome shotgun (WGS) entry which is preliminary data.</text>
</comment>
<feature type="signal peptide" evidence="2">
    <location>
        <begin position="1"/>
        <end position="21"/>
    </location>
</feature>
<evidence type="ECO:0000256" key="2">
    <source>
        <dbReference type="SAM" id="SignalP"/>
    </source>
</evidence>
<name>A0ABU4YIZ2_9HYPH</name>
<evidence type="ECO:0000313" key="4">
    <source>
        <dbReference type="Proteomes" id="UP001280156"/>
    </source>
</evidence>
<keyword evidence="4" id="KW-1185">Reference proteome</keyword>
<accession>A0ABU4YIZ2</accession>
<evidence type="ECO:0000256" key="1">
    <source>
        <dbReference type="SAM" id="MobiDB-lite"/>
    </source>
</evidence>
<dbReference type="Proteomes" id="UP001280156">
    <property type="component" value="Unassembled WGS sequence"/>
</dbReference>
<reference evidence="3 4" key="1">
    <citation type="submission" date="2023-08" db="EMBL/GenBank/DDBJ databases">
        <title>Implementing the SeqCode for naming new Mesorhizobium species isolated from Vachellia karroo root nodules.</title>
        <authorList>
            <person name="Van Lill M."/>
        </authorList>
    </citation>
    <scope>NUCLEOTIDE SEQUENCE [LARGE SCALE GENOMIC DNA]</scope>
    <source>
        <strain evidence="3 4">VK2B</strain>
    </source>
</reference>
<gene>
    <name evidence="3" type="ORF">RFM52_12740</name>
</gene>
<sequence length="87" mass="8703">MRNLPVLLVSLGGLTAFSLPAAAESIQTSCAAASTTATTIDLQAIPMMSTTGPKSVEGVGDDECDGGKSASGARAGHQDEEFGDSDD</sequence>